<dbReference type="InterPro" id="IPR028082">
    <property type="entry name" value="Peripla_BP_I"/>
</dbReference>
<dbReference type="SUPFAM" id="SSF53822">
    <property type="entry name" value="Periplasmic binding protein-like I"/>
    <property type="match status" value="1"/>
</dbReference>
<dbReference type="Proteomes" id="UP000199417">
    <property type="component" value="Unassembled WGS sequence"/>
</dbReference>
<comment type="similarity">
    <text evidence="1">Belongs to the leucine-binding protein family.</text>
</comment>
<feature type="signal peptide" evidence="3">
    <location>
        <begin position="1"/>
        <end position="23"/>
    </location>
</feature>
<dbReference type="InterPro" id="IPR051010">
    <property type="entry name" value="BCAA_transport"/>
</dbReference>
<dbReference type="PANTHER" id="PTHR30483:SF6">
    <property type="entry name" value="PERIPLASMIC BINDING PROTEIN OF ABC TRANSPORTER FOR NATURAL AMINO ACIDS"/>
    <property type="match status" value="1"/>
</dbReference>
<reference evidence="5 6" key="1">
    <citation type="submission" date="2016-10" db="EMBL/GenBank/DDBJ databases">
        <authorList>
            <person name="de Groot N.N."/>
        </authorList>
    </citation>
    <scope>NUCLEOTIDE SEQUENCE [LARGE SCALE GENOMIC DNA]</scope>
    <source>
        <strain evidence="5 6">JCM 11308</strain>
    </source>
</reference>
<feature type="domain" description="Leucine-binding protein" evidence="4">
    <location>
        <begin position="30"/>
        <end position="350"/>
    </location>
</feature>
<dbReference type="Gene3D" id="3.40.50.2300">
    <property type="match status" value="2"/>
</dbReference>
<dbReference type="STRING" id="168276.SAMN05444580_105204"/>
<accession>A0A1G6W0L1</accession>
<keyword evidence="6" id="KW-1185">Reference proteome</keyword>
<name>A0A1G6W0L1_9NOCA</name>
<protein>
    <submittedName>
        <fullName evidence="5">Branched-chain amino acid transport system substrate-binding protein</fullName>
    </submittedName>
</protein>
<dbReference type="RefSeq" id="WP_072842531.1">
    <property type="nucleotide sequence ID" value="NZ_FNAB01000005.1"/>
</dbReference>
<evidence type="ECO:0000256" key="1">
    <source>
        <dbReference type="ARBA" id="ARBA00010062"/>
    </source>
</evidence>
<evidence type="ECO:0000256" key="3">
    <source>
        <dbReference type="SAM" id="SignalP"/>
    </source>
</evidence>
<dbReference type="Pfam" id="PF13458">
    <property type="entry name" value="Peripla_BP_6"/>
    <property type="match status" value="1"/>
</dbReference>
<dbReference type="PANTHER" id="PTHR30483">
    <property type="entry name" value="LEUCINE-SPECIFIC-BINDING PROTEIN"/>
    <property type="match status" value="1"/>
</dbReference>
<sequence>MRIGKAAPLLVAAALGLTGCASVTVMSPETIVIGLDEDSTGPGASYSTIAGQTVRIAVDLLNEQGGIDGKRIELVVENDESSPTKTPSIIRKLVDQGASAVLLATGSGSVLQAKSVLTQSQIPAIAPVVLSDAFASAPGNDYSFMIPNSLKQYAEVYCGAFEKLGYRTLGILGDASASIDGIIKTLRPALEKCATVTTVEKAPVDAADLTAQASRVVGTVPDAILVASIGGHFEILAHNTLAKIAPDTQRFSLASIGNQPKSWALADPGALDGMVYMGSLSSGNPRTAALTEKLRAVKGPDYVLTAYDAQAYDAVMMLARAIEIAGDHTDRVKVRDGLRQVSGLPASFGQDRLTLSFSPGDHLAPDSLCGLVLVDFGPDNQPSGPWDSYQPPCS</sequence>
<keyword evidence="2 3" id="KW-0732">Signal</keyword>
<dbReference type="InterPro" id="IPR028081">
    <property type="entry name" value="Leu-bd"/>
</dbReference>
<proteinExistence type="inferred from homology"/>
<dbReference type="PROSITE" id="PS51257">
    <property type="entry name" value="PROKAR_LIPOPROTEIN"/>
    <property type="match status" value="1"/>
</dbReference>
<feature type="chain" id="PRO_5011534536" evidence="3">
    <location>
        <begin position="24"/>
        <end position="394"/>
    </location>
</feature>
<evidence type="ECO:0000313" key="5">
    <source>
        <dbReference type="EMBL" id="SDD59314.1"/>
    </source>
</evidence>
<evidence type="ECO:0000256" key="2">
    <source>
        <dbReference type="ARBA" id="ARBA00022729"/>
    </source>
</evidence>
<evidence type="ECO:0000259" key="4">
    <source>
        <dbReference type="Pfam" id="PF13458"/>
    </source>
</evidence>
<dbReference type="AlphaFoldDB" id="A0A1G6W0L1"/>
<organism evidence="5 6">
    <name type="scientific">Rhodococcus tukisamuensis</name>
    <dbReference type="NCBI Taxonomy" id="168276"/>
    <lineage>
        <taxon>Bacteria</taxon>
        <taxon>Bacillati</taxon>
        <taxon>Actinomycetota</taxon>
        <taxon>Actinomycetes</taxon>
        <taxon>Mycobacteriales</taxon>
        <taxon>Nocardiaceae</taxon>
        <taxon>Rhodococcus</taxon>
    </lineage>
</organism>
<evidence type="ECO:0000313" key="6">
    <source>
        <dbReference type="Proteomes" id="UP000199417"/>
    </source>
</evidence>
<gene>
    <name evidence="5" type="ORF">SAMN05444580_105204</name>
</gene>
<dbReference type="EMBL" id="FNAB01000005">
    <property type="protein sequence ID" value="SDD59314.1"/>
    <property type="molecule type" value="Genomic_DNA"/>
</dbReference>